<accession>A0A212QQE6</accession>
<dbReference type="OrthoDB" id="9803061at2"/>
<dbReference type="GO" id="GO:0008460">
    <property type="term" value="F:dTDP-glucose 4,6-dehydratase activity"/>
    <property type="evidence" value="ECO:0007669"/>
    <property type="project" value="UniProtKB-EC"/>
</dbReference>
<evidence type="ECO:0000256" key="8">
    <source>
        <dbReference type="RuleBase" id="RU004473"/>
    </source>
</evidence>
<sequence>MRRLMVTGGAGFIGSNFVRWTLETYPDAYVLVYDKLTYAGNLDNLKDVAERFQGRYAFIRGDICDARAVREAIRAHRIEAIVNFAAESHVDRSLMEPGSFVQTDVFGTYVLLEAARAFGLRYHQVSTDEVYGEVLEGASTERDPLMPRSPYSASKAGADLLCLAYFTSFGVPVTITRGSNNIGPYQYPEKFVPLCITNAIDDEPLPVYGDGQQMRDYQYVLDHCEGIDLVLRRGQPGEVYNLGTGISTPNLEVAKRILDLLGKPYSLIRLVPDRPGHDRRYALDISKIVALGWRSRHTLDEALEKTVRWYVENEWWWRKIKSGEYREYYRRQYAERLARSRPAFSG</sequence>
<gene>
    <name evidence="10" type="ORF">SAMN02746019_00003650</name>
</gene>
<evidence type="ECO:0000259" key="9">
    <source>
        <dbReference type="Pfam" id="PF16363"/>
    </source>
</evidence>
<dbReference type="NCBIfam" id="TIGR01181">
    <property type="entry name" value="dTDP_gluc_dehyt"/>
    <property type="match status" value="1"/>
</dbReference>
<dbReference type="InParanoid" id="A0A212QQE6"/>
<dbReference type="AlphaFoldDB" id="A0A212QQE6"/>
<keyword evidence="7 8" id="KW-0456">Lyase</keyword>
<dbReference type="Pfam" id="PF16363">
    <property type="entry name" value="GDP_Man_Dehyd"/>
    <property type="match status" value="1"/>
</dbReference>
<dbReference type="EC" id="4.2.1.46" evidence="4 8"/>
<dbReference type="FunCoup" id="A0A212QQE6">
    <property type="interactions" value="347"/>
</dbReference>
<reference evidence="11" key="1">
    <citation type="submission" date="2017-06" db="EMBL/GenBank/DDBJ databases">
        <authorList>
            <person name="Varghese N."/>
            <person name="Submissions S."/>
        </authorList>
    </citation>
    <scope>NUCLEOTIDE SEQUENCE [LARGE SCALE GENOMIC DNA]</scope>
    <source>
        <strain evidence="11">JAD2</strain>
    </source>
</reference>
<evidence type="ECO:0000256" key="6">
    <source>
        <dbReference type="ARBA" id="ARBA00023027"/>
    </source>
</evidence>
<comment type="similarity">
    <text evidence="3 8">Belongs to the NAD(P)-dependent epimerase/dehydratase family. dTDP-glucose dehydratase subfamily.</text>
</comment>
<dbReference type="SUPFAM" id="SSF51735">
    <property type="entry name" value="NAD(P)-binding Rossmann-fold domains"/>
    <property type="match status" value="1"/>
</dbReference>
<dbReference type="Gene3D" id="3.40.50.720">
    <property type="entry name" value="NAD(P)-binding Rossmann-like Domain"/>
    <property type="match status" value="1"/>
</dbReference>
<dbReference type="InterPro" id="IPR016040">
    <property type="entry name" value="NAD(P)-bd_dom"/>
</dbReference>
<evidence type="ECO:0000313" key="10">
    <source>
        <dbReference type="EMBL" id="SNB61699.1"/>
    </source>
</evidence>
<comment type="cofactor">
    <cofactor evidence="2 8">
        <name>NAD(+)</name>
        <dbReference type="ChEBI" id="CHEBI:57540"/>
    </cofactor>
</comment>
<evidence type="ECO:0000256" key="7">
    <source>
        <dbReference type="ARBA" id="ARBA00023239"/>
    </source>
</evidence>
<keyword evidence="11" id="KW-1185">Reference proteome</keyword>
<dbReference type="Gene3D" id="3.90.25.10">
    <property type="entry name" value="UDP-galactose 4-epimerase, domain 1"/>
    <property type="match status" value="1"/>
</dbReference>
<protein>
    <recommendedName>
        <fullName evidence="5 8">dTDP-glucose 4,6-dehydratase</fullName>
        <ecNumber evidence="4 8">4.2.1.46</ecNumber>
    </recommendedName>
</protein>
<name>A0A212QQE6_9CHLR</name>
<comment type="catalytic activity">
    <reaction evidence="1 8">
        <text>dTDP-alpha-D-glucose = dTDP-4-dehydro-6-deoxy-alpha-D-glucose + H2O</text>
        <dbReference type="Rhea" id="RHEA:17221"/>
        <dbReference type="ChEBI" id="CHEBI:15377"/>
        <dbReference type="ChEBI" id="CHEBI:57477"/>
        <dbReference type="ChEBI" id="CHEBI:57649"/>
        <dbReference type="EC" id="4.2.1.46"/>
    </reaction>
</comment>
<dbReference type="RefSeq" id="WP_088570558.1">
    <property type="nucleotide sequence ID" value="NZ_FYEK01000018.1"/>
</dbReference>
<evidence type="ECO:0000256" key="5">
    <source>
        <dbReference type="ARBA" id="ARBA00016977"/>
    </source>
</evidence>
<organism evidence="10 11">
    <name type="scientific">Thermoflexus hugenholtzii JAD2</name>
    <dbReference type="NCBI Taxonomy" id="877466"/>
    <lineage>
        <taxon>Bacteria</taxon>
        <taxon>Bacillati</taxon>
        <taxon>Chloroflexota</taxon>
        <taxon>Thermoflexia</taxon>
        <taxon>Thermoflexales</taxon>
        <taxon>Thermoflexaceae</taxon>
        <taxon>Thermoflexus</taxon>
    </lineage>
</organism>
<proteinExistence type="inferred from homology"/>
<dbReference type="EMBL" id="FYEK01000018">
    <property type="protein sequence ID" value="SNB61699.1"/>
    <property type="molecule type" value="Genomic_DNA"/>
</dbReference>
<feature type="domain" description="NAD(P)-binding" evidence="9">
    <location>
        <begin position="5"/>
        <end position="306"/>
    </location>
</feature>
<evidence type="ECO:0000256" key="4">
    <source>
        <dbReference type="ARBA" id="ARBA00011990"/>
    </source>
</evidence>
<dbReference type="InterPro" id="IPR036291">
    <property type="entry name" value="NAD(P)-bd_dom_sf"/>
</dbReference>
<keyword evidence="6" id="KW-0520">NAD</keyword>
<dbReference type="Proteomes" id="UP000197025">
    <property type="component" value="Unassembled WGS sequence"/>
</dbReference>
<dbReference type="InterPro" id="IPR005888">
    <property type="entry name" value="dTDP_Gluc_deHydtase"/>
</dbReference>
<evidence type="ECO:0000313" key="11">
    <source>
        <dbReference type="Proteomes" id="UP000197025"/>
    </source>
</evidence>
<dbReference type="PANTHER" id="PTHR43000">
    <property type="entry name" value="DTDP-D-GLUCOSE 4,6-DEHYDRATASE-RELATED"/>
    <property type="match status" value="1"/>
</dbReference>
<evidence type="ECO:0000256" key="2">
    <source>
        <dbReference type="ARBA" id="ARBA00001911"/>
    </source>
</evidence>
<evidence type="ECO:0000256" key="3">
    <source>
        <dbReference type="ARBA" id="ARBA00008178"/>
    </source>
</evidence>
<evidence type="ECO:0000256" key="1">
    <source>
        <dbReference type="ARBA" id="ARBA00001539"/>
    </source>
</evidence>
<dbReference type="CDD" id="cd05246">
    <property type="entry name" value="dTDP_GD_SDR_e"/>
    <property type="match status" value="1"/>
</dbReference>
<dbReference type="GO" id="GO:0009225">
    <property type="term" value="P:nucleotide-sugar metabolic process"/>
    <property type="evidence" value="ECO:0007669"/>
    <property type="project" value="InterPro"/>
</dbReference>